<evidence type="ECO:0000256" key="5">
    <source>
        <dbReference type="ARBA" id="ARBA00023273"/>
    </source>
</evidence>
<dbReference type="HOGENOM" id="CLU_097110_0_0_7"/>
<dbReference type="eggNOG" id="ENOG5032WID">
    <property type="taxonomic scope" value="Bacteria"/>
</dbReference>
<dbReference type="AlphaFoldDB" id="Q3A1H1"/>
<evidence type="ECO:0000256" key="4">
    <source>
        <dbReference type="ARBA" id="ARBA00023069"/>
    </source>
</evidence>
<evidence type="ECO:0000259" key="7">
    <source>
        <dbReference type="Pfam" id="PF22544"/>
    </source>
</evidence>
<sequence length="232" mass="25341">MKNLFALSSALLLLFGFFCPALAAPQLVTPQPAFHFGTIAEGDKVHHVFTFTNQGDQPLIINRVRSTCGCTGTLLSQKEIPPGESGEIKTVFNSSGMRGPIVKWIHVYSNDPINPKVRLQINGVVQPEIDFTPRRLRLTGMEPGKKHEALVTLTNNSEQPIFLSHLTTTPAVLSARLSETRLEPGGTANIKISFEIPAGKTHQNGYISLKTSSPRTPKIRIPVFGVGHAQTR</sequence>
<dbReference type="InterPro" id="IPR053879">
    <property type="entry name" value="HYDIN_VesB_CFA65-like_Ig"/>
</dbReference>
<keyword evidence="6" id="KW-0732">Signal</keyword>
<feature type="chain" id="PRO_5004223574" description="HYDIN/VesB/CFA65-like Ig-like domain-containing protein" evidence="6">
    <location>
        <begin position="24"/>
        <end position="232"/>
    </location>
</feature>
<keyword evidence="9" id="KW-1185">Reference proteome</keyword>
<keyword evidence="5" id="KW-0966">Cell projection</keyword>
<dbReference type="STRING" id="338963.Pcar_2548"/>
<feature type="signal peptide" evidence="6">
    <location>
        <begin position="1"/>
        <end position="23"/>
    </location>
</feature>
<dbReference type="Proteomes" id="UP000002534">
    <property type="component" value="Chromosome"/>
</dbReference>
<evidence type="ECO:0000256" key="3">
    <source>
        <dbReference type="ARBA" id="ARBA00022490"/>
    </source>
</evidence>
<proteinExistence type="predicted"/>
<protein>
    <recommendedName>
        <fullName evidence="7">HYDIN/VesB/CFA65-like Ig-like domain-containing protein</fullName>
    </recommendedName>
</protein>
<dbReference type="InterPro" id="IPR013783">
    <property type="entry name" value="Ig-like_fold"/>
</dbReference>
<evidence type="ECO:0000256" key="2">
    <source>
        <dbReference type="ARBA" id="ARBA00004496"/>
    </source>
</evidence>
<evidence type="ECO:0000313" key="9">
    <source>
        <dbReference type="Proteomes" id="UP000002534"/>
    </source>
</evidence>
<keyword evidence="4" id="KW-0969">Cilium</keyword>
<comment type="subcellular location">
    <subcellularLocation>
        <location evidence="1">Cell projection</location>
        <location evidence="1">Cilium</location>
    </subcellularLocation>
    <subcellularLocation>
        <location evidence="2">Cytoplasm</location>
    </subcellularLocation>
</comment>
<dbReference type="PANTHER" id="PTHR37833">
    <property type="entry name" value="LIPOPROTEIN-RELATED"/>
    <property type="match status" value="1"/>
</dbReference>
<name>Q3A1H1_SYNC1</name>
<dbReference type="Gene3D" id="2.60.40.10">
    <property type="entry name" value="Immunoglobulins"/>
    <property type="match status" value="2"/>
</dbReference>
<gene>
    <name evidence="8" type="ordered locus">Pcar_2548</name>
</gene>
<dbReference type="RefSeq" id="WP_011342322.1">
    <property type="nucleotide sequence ID" value="NC_007498.2"/>
</dbReference>
<accession>Q3A1H1</accession>
<keyword evidence="3" id="KW-0963">Cytoplasm</keyword>
<feature type="domain" description="HYDIN/VesB/CFA65-like Ig-like" evidence="7">
    <location>
        <begin position="127"/>
        <end position="213"/>
    </location>
</feature>
<evidence type="ECO:0000256" key="6">
    <source>
        <dbReference type="SAM" id="SignalP"/>
    </source>
</evidence>
<dbReference type="Pfam" id="PF22544">
    <property type="entry name" value="HYDIN_VesB_CFA65-like_Ig"/>
    <property type="match status" value="1"/>
</dbReference>
<dbReference type="Pfam" id="PF07610">
    <property type="entry name" value="DUF1573"/>
    <property type="match status" value="1"/>
</dbReference>
<organism evidence="8 9">
    <name type="scientific">Syntrophotalea carbinolica (strain DSM 2380 / NBRC 103641 / GraBd1)</name>
    <name type="common">Pelobacter carbinolicus</name>
    <dbReference type="NCBI Taxonomy" id="338963"/>
    <lineage>
        <taxon>Bacteria</taxon>
        <taxon>Pseudomonadati</taxon>
        <taxon>Thermodesulfobacteriota</taxon>
        <taxon>Desulfuromonadia</taxon>
        <taxon>Desulfuromonadales</taxon>
        <taxon>Syntrophotaleaceae</taxon>
        <taxon>Syntrophotalea</taxon>
    </lineage>
</organism>
<evidence type="ECO:0000313" key="8">
    <source>
        <dbReference type="EMBL" id="ABA89786.2"/>
    </source>
</evidence>
<reference evidence="9" key="1">
    <citation type="submission" date="2005-10" db="EMBL/GenBank/DDBJ databases">
        <title>Complete sequence of Pelobacter carbinolicus DSM 2380.</title>
        <authorList>
            <person name="Copeland A."/>
            <person name="Lucas S."/>
            <person name="Lapidus A."/>
            <person name="Barry K."/>
            <person name="Detter J.C."/>
            <person name="Glavina T."/>
            <person name="Hammon N."/>
            <person name="Israni S."/>
            <person name="Pitluck S."/>
            <person name="Chertkov O."/>
            <person name="Schmutz J."/>
            <person name="Larimer F."/>
            <person name="Land M."/>
            <person name="Kyrpides N."/>
            <person name="Ivanova N."/>
            <person name="Richardson P."/>
        </authorList>
    </citation>
    <scope>NUCLEOTIDE SEQUENCE [LARGE SCALE GENOMIC DNA]</scope>
    <source>
        <strain evidence="9">DSM 2380 / NBRC 103641 / GraBd1</strain>
    </source>
</reference>
<reference evidence="8 9" key="2">
    <citation type="journal article" date="2012" name="BMC Genomics">
        <title>The genome of Pelobacter carbinolicus reveals surprising metabolic capabilities and physiological features.</title>
        <authorList>
            <person name="Aklujkar M."/>
            <person name="Haveman S.A."/>
            <person name="Didonato R.Jr."/>
            <person name="Chertkov O."/>
            <person name="Han C.S."/>
            <person name="Land M.L."/>
            <person name="Brown P."/>
            <person name="Lovley D.R."/>
        </authorList>
    </citation>
    <scope>NUCLEOTIDE SEQUENCE [LARGE SCALE GENOMIC DNA]</scope>
    <source>
        <strain evidence="9">DSM 2380 / NBRC 103641 / GraBd1</strain>
    </source>
</reference>
<dbReference type="PANTHER" id="PTHR37833:SF1">
    <property type="entry name" value="SIGNAL PEPTIDE PROTEIN"/>
    <property type="match status" value="1"/>
</dbReference>
<dbReference type="InterPro" id="IPR011467">
    <property type="entry name" value="DUF1573"/>
</dbReference>
<evidence type="ECO:0000256" key="1">
    <source>
        <dbReference type="ARBA" id="ARBA00004138"/>
    </source>
</evidence>
<dbReference type="KEGG" id="pca:Pcar_2548"/>
<dbReference type="EMBL" id="CP000142">
    <property type="protein sequence ID" value="ABA89786.2"/>
    <property type="molecule type" value="Genomic_DNA"/>
</dbReference>
<dbReference type="GO" id="GO:0005737">
    <property type="term" value="C:cytoplasm"/>
    <property type="evidence" value="ECO:0007669"/>
    <property type="project" value="UniProtKB-SubCell"/>
</dbReference>
<dbReference type="OrthoDB" id="5506770at2"/>